<dbReference type="PANTHER" id="PTHR34406">
    <property type="entry name" value="PROTEIN YCEI"/>
    <property type="match status" value="1"/>
</dbReference>
<evidence type="ECO:0000256" key="1">
    <source>
        <dbReference type="SAM" id="SignalP"/>
    </source>
</evidence>
<evidence type="ECO:0000259" key="2">
    <source>
        <dbReference type="SMART" id="SM00867"/>
    </source>
</evidence>
<dbReference type="Pfam" id="PF04264">
    <property type="entry name" value="YceI"/>
    <property type="match status" value="1"/>
</dbReference>
<comment type="caution">
    <text evidence="3">The sequence shown here is derived from an EMBL/GenBank/DDBJ whole genome shotgun (WGS) entry which is preliminary data.</text>
</comment>
<dbReference type="RefSeq" id="WP_109065998.1">
    <property type="nucleotide sequence ID" value="NZ_QEYG01000026.1"/>
</dbReference>
<dbReference type="AlphaFoldDB" id="A0A2U2C3D5"/>
<evidence type="ECO:0000313" key="3">
    <source>
        <dbReference type="EMBL" id="PWE23520.1"/>
    </source>
</evidence>
<gene>
    <name evidence="3" type="ORF">DF188_02260</name>
</gene>
<dbReference type="EMBL" id="QEYI01000001">
    <property type="protein sequence ID" value="PWE23520.1"/>
    <property type="molecule type" value="Genomic_DNA"/>
</dbReference>
<dbReference type="Proteomes" id="UP000245014">
    <property type="component" value="Unassembled WGS sequence"/>
</dbReference>
<dbReference type="InterPro" id="IPR036761">
    <property type="entry name" value="TTHA0802/YceI-like_sf"/>
</dbReference>
<reference evidence="3 4" key="1">
    <citation type="submission" date="2018-05" db="EMBL/GenBank/DDBJ databases">
        <title>Antimicrobial susceptibility testing and genomic analysis of Arcobacter skirrowii strains and one Arcobacter butzleri isolated from German poultry farms.</title>
        <authorList>
            <person name="Haenel I."/>
            <person name="Hotzel H."/>
            <person name="Tomaso H."/>
            <person name="Busch A."/>
        </authorList>
    </citation>
    <scope>NUCLEOTIDE SEQUENCE [LARGE SCALE GENOMIC DNA]</scope>
    <source>
        <strain evidence="4">v</strain>
    </source>
</reference>
<dbReference type="STRING" id="28200.GCA_001572935_01629"/>
<protein>
    <submittedName>
        <fullName evidence="3">Polyisoprenoid-binding protein</fullName>
    </submittedName>
</protein>
<proteinExistence type="predicted"/>
<dbReference type="Gene3D" id="2.40.128.110">
    <property type="entry name" value="Lipid/polyisoprenoid-binding, YceI-like"/>
    <property type="match status" value="1"/>
</dbReference>
<feature type="domain" description="Lipid/polyisoprenoid-binding YceI-like" evidence="2">
    <location>
        <begin position="21"/>
        <end position="180"/>
    </location>
</feature>
<keyword evidence="1" id="KW-0732">Signal</keyword>
<name>A0A2U2C3D5_9BACT</name>
<sequence length="183" mass="19853">MKNLKLGLLSVVLSSSLFAGDYIVDSSHSNVGFSVKHMMVSNVVGKFNDFSGTFFYDEKSNSLVSLKGELKVASIDTANSKRDGHLKGDDFFDSKKYPNITFKTTKVQKDRVFGDITIKGVTKNIELKLENGGAFAGKSGFSLSGLIKRSDFGITWNKVLEAGAVAVGDEVKLIIDIEGDLVK</sequence>
<accession>A0A2U2C3D5</accession>
<dbReference type="InterPro" id="IPR007372">
    <property type="entry name" value="Lipid/polyisoprenoid-bd_YceI"/>
</dbReference>
<dbReference type="SMART" id="SM00867">
    <property type="entry name" value="YceI"/>
    <property type="match status" value="1"/>
</dbReference>
<organism evidence="3 4">
    <name type="scientific">Aliarcobacter skirrowii</name>
    <dbReference type="NCBI Taxonomy" id="28200"/>
    <lineage>
        <taxon>Bacteria</taxon>
        <taxon>Pseudomonadati</taxon>
        <taxon>Campylobacterota</taxon>
        <taxon>Epsilonproteobacteria</taxon>
        <taxon>Campylobacterales</taxon>
        <taxon>Arcobacteraceae</taxon>
        <taxon>Aliarcobacter</taxon>
    </lineage>
</organism>
<feature type="signal peptide" evidence="1">
    <location>
        <begin position="1"/>
        <end position="19"/>
    </location>
</feature>
<dbReference type="SUPFAM" id="SSF101874">
    <property type="entry name" value="YceI-like"/>
    <property type="match status" value="1"/>
</dbReference>
<dbReference type="PANTHER" id="PTHR34406:SF1">
    <property type="entry name" value="PROTEIN YCEI"/>
    <property type="match status" value="1"/>
</dbReference>
<feature type="chain" id="PRO_5015396608" evidence="1">
    <location>
        <begin position="20"/>
        <end position="183"/>
    </location>
</feature>
<evidence type="ECO:0000313" key="4">
    <source>
        <dbReference type="Proteomes" id="UP000245014"/>
    </source>
</evidence>